<dbReference type="AlphaFoldDB" id="A0A1N6PF32"/>
<dbReference type="Gene3D" id="3.40.50.2000">
    <property type="entry name" value="Glycogen Phosphorylase B"/>
    <property type="match status" value="2"/>
</dbReference>
<dbReference type="Pfam" id="PF13579">
    <property type="entry name" value="Glyco_trans_4_4"/>
    <property type="match status" value="1"/>
</dbReference>
<evidence type="ECO:0000313" key="6">
    <source>
        <dbReference type="Proteomes" id="UP000186819"/>
    </source>
</evidence>
<evidence type="ECO:0000256" key="2">
    <source>
        <dbReference type="ARBA" id="ARBA00022679"/>
    </source>
</evidence>
<sequence>MERSIVMVGDNILGPGGIASVVRTYRDIGFFDRANVIYLSNYDSPGVRRQLSVMVRTCLAILAMWLNNQVALLHVHAASRGSFWRAAIIGWLARLIRIPYVVHVHSGEFIVFFEKECGRLGKALVRSTLCRSAGVICVTPGWKSKLATIAPDGQYACLPNPVVVPEGVPPRVDARSPRLLFLGRLTEKKGLFDLFQAIPSVLAKFPDLILVVAGDGDRGRAEQAARDLGIENSVVFEGWIDGVRKDSCLREASVVVLPSHFEAFGVAILDAMACGVPVVATRVGGIPEVMVDGVHGYLVPPRDPVTLSARLIALLGDKEGRSRMGMAGYHHVRSNYSAQQVTRSLTEFYVALSSSVER</sequence>
<reference evidence="6" key="1">
    <citation type="submission" date="2017-01" db="EMBL/GenBank/DDBJ databases">
        <authorList>
            <person name="Varghese N."/>
            <person name="Submissions S."/>
        </authorList>
    </citation>
    <scope>NUCLEOTIDE SEQUENCE [LARGE SCALE GENOMIC DNA]</scope>
    <source>
        <strain evidence="6">ATCC 51758</strain>
    </source>
</reference>
<accession>A0A1N6PF32</accession>
<evidence type="ECO:0000259" key="3">
    <source>
        <dbReference type="Pfam" id="PF00534"/>
    </source>
</evidence>
<feature type="domain" description="Glycosyltransferase subfamily 4-like N-terminal" evidence="4">
    <location>
        <begin position="51"/>
        <end position="160"/>
    </location>
</feature>
<dbReference type="GO" id="GO:0016757">
    <property type="term" value="F:glycosyltransferase activity"/>
    <property type="evidence" value="ECO:0007669"/>
    <property type="project" value="UniProtKB-KW"/>
</dbReference>
<proteinExistence type="predicted"/>
<keyword evidence="1" id="KW-0328">Glycosyltransferase</keyword>
<dbReference type="SUPFAM" id="SSF53756">
    <property type="entry name" value="UDP-Glycosyltransferase/glycogen phosphorylase"/>
    <property type="match status" value="1"/>
</dbReference>
<keyword evidence="6" id="KW-1185">Reference proteome</keyword>
<dbReference type="OrthoDB" id="7560678at2"/>
<dbReference type="PANTHER" id="PTHR12526">
    <property type="entry name" value="GLYCOSYLTRANSFERASE"/>
    <property type="match status" value="1"/>
</dbReference>
<protein>
    <submittedName>
        <fullName evidence="5">Glycosyltransferase involved in cell wall bisynthesis</fullName>
    </submittedName>
</protein>
<dbReference type="EMBL" id="FTMD01000002">
    <property type="protein sequence ID" value="SIQ02978.1"/>
    <property type="molecule type" value="Genomic_DNA"/>
</dbReference>
<keyword evidence="2 5" id="KW-0808">Transferase</keyword>
<name>A0A1N6PF32_9RHOO</name>
<dbReference type="Proteomes" id="UP000186819">
    <property type="component" value="Unassembled WGS sequence"/>
</dbReference>
<dbReference type="CDD" id="cd03801">
    <property type="entry name" value="GT4_PimA-like"/>
    <property type="match status" value="1"/>
</dbReference>
<organism evidence="5 6">
    <name type="scientific">Aromatoleum tolulyticum</name>
    <dbReference type="NCBI Taxonomy" id="34027"/>
    <lineage>
        <taxon>Bacteria</taxon>
        <taxon>Pseudomonadati</taxon>
        <taxon>Pseudomonadota</taxon>
        <taxon>Betaproteobacteria</taxon>
        <taxon>Rhodocyclales</taxon>
        <taxon>Rhodocyclaceae</taxon>
        <taxon>Aromatoleum</taxon>
    </lineage>
</organism>
<evidence type="ECO:0000313" key="5">
    <source>
        <dbReference type="EMBL" id="SIQ02978.1"/>
    </source>
</evidence>
<dbReference type="PANTHER" id="PTHR12526:SF510">
    <property type="entry name" value="D-INOSITOL 3-PHOSPHATE GLYCOSYLTRANSFERASE"/>
    <property type="match status" value="1"/>
</dbReference>
<dbReference type="STRING" id="34027.SAMN05421829_10214"/>
<feature type="domain" description="Glycosyl transferase family 1" evidence="3">
    <location>
        <begin position="175"/>
        <end position="330"/>
    </location>
</feature>
<evidence type="ECO:0000256" key="1">
    <source>
        <dbReference type="ARBA" id="ARBA00022676"/>
    </source>
</evidence>
<evidence type="ECO:0000259" key="4">
    <source>
        <dbReference type="Pfam" id="PF13579"/>
    </source>
</evidence>
<gene>
    <name evidence="5" type="ORF">SAMN05421829_10214</name>
</gene>
<dbReference type="InterPro" id="IPR028098">
    <property type="entry name" value="Glyco_trans_4-like_N"/>
</dbReference>
<dbReference type="RefSeq" id="WP_084204931.1">
    <property type="nucleotide sequence ID" value="NZ_FTMD01000002.1"/>
</dbReference>
<dbReference type="Pfam" id="PF00534">
    <property type="entry name" value="Glycos_transf_1"/>
    <property type="match status" value="1"/>
</dbReference>
<dbReference type="InterPro" id="IPR001296">
    <property type="entry name" value="Glyco_trans_1"/>
</dbReference>